<feature type="transmembrane region" description="Helical" evidence="4">
    <location>
        <begin position="181"/>
        <end position="202"/>
    </location>
</feature>
<dbReference type="EMBL" id="OD564633">
    <property type="protein sequence ID" value="CAD7439257.1"/>
    <property type="molecule type" value="Genomic_DNA"/>
</dbReference>
<sequence length="249" mass="27126">MLSSTTEDGEIEVRISDNPAIRIRVCIALSFLVGAKILNVGVPLTFKHALDHLNAHLPVSESGEAFFNLSSAPDTVLSVATALLVSFWIRDLRSELGATMGESATLKGGEEGEQAGWNTTLDVGMWGSNVFNANFHIYIFQTIDRGSRGINFVLSAMVFNVVPTMFELILVSSILGVKCGAAFAGVSLGCVTIYTAYTLAITQWRTRFRVYMNQAENEAGNKAVDSLINYETVKVTIFDNYSSHVTQLL</sequence>
<dbReference type="AlphaFoldDB" id="A0A7R9HZ18"/>
<dbReference type="GO" id="GO:0016020">
    <property type="term" value="C:membrane"/>
    <property type="evidence" value="ECO:0007669"/>
    <property type="project" value="InterPro"/>
</dbReference>
<proteinExistence type="predicted"/>
<evidence type="ECO:0008006" key="6">
    <source>
        <dbReference type="Google" id="ProtNLM"/>
    </source>
</evidence>
<keyword evidence="3 4" id="KW-0472">Membrane</keyword>
<feature type="transmembrane region" description="Helical" evidence="4">
    <location>
        <begin position="152"/>
        <end position="175"/>
    </location>
</feature>
<protein>
    <recommendedName>
        <fullName evidence="6">ABC transmembrane type-1 domain-containing protein</fullName>
    </recommendedName>
</protein>
<feature type="transmembrane region" description="Helical" evidence="4">
    <location>
        <begin position="21"/>
        <end position="46"/>
    </location>
</feature>
<gene>
    <name evidence="5" type="ORF">TBIB3V08_LOCUS1828</name>
</gene>
<dbReference type="SUPFAM" id="SSF90123">
    <property type="entry name" value="ABC transporter transmembrane region"/>
    <property type="match status" value="1"/>
</dbReference>
<name>A0A7R9HZ18_9NEOP</name>
<evidence type="ECO:0000256" key="1">
    <source>
        <dbReference type="ARBA" id="ARBA00022692"/>
    </source>
</evidence>
<dbReference type="InterPro" id="IPR036640">
    <property type="entry name" value="ABC1_TM_sf"/>
</dbReference>
<evidence type="ECO:0000256" key="4">
    <source>
        <dbReference type="SAM" id="Phobius"/>
    </source>
</evidence>
<dbReference type="GO" id="GO:0005524">
    <property type="term" value="F:ATP binding"/>
    <property type="evidence" value="ECO:0007669"/>
    <property type="project" value="InterPro"/>
</dbReference>
<evidence type="ECO:0000256" key="2">
    <source>
        <dbReference type="ARBA" id="ARBA00022989"/>
    </source>
</evidence>
<keyword evidence="1 4" id="KW-0812">Transmembrane</keyword>
<reference evidence="5" key="1">
    <citation type="submission" date="2020-11" db="EMBL/GenBank/DDBJ databases">
        <authorList>
            <person name="Tran Van P."/>
        </authorList>
    </citation>
    <scope>NUCLEOTIDE SEQUENCE</scope>
</reference>
<keyword evidence="2 4" id="KW-1133">Transmembrane helix</keyword>
<dbReference type="Gene3D" id="1.20.1560.10">
    <property type="entry name" value="ABC transporter type 1, transmembrane domain"/>
    <property type="match status" value="1"/>
</dbReference>
<accession>A0A7R9HZ18</accession>
<organism evidence="5">
    <name type="scientific">Timema bartmani</name>
    <dbReference type="NCBI Taxonomy" id="61472"/>
    <lineage>
        <taxon>Eukaryota</taxon>
        <taxon>Metazoa</taxon>
        <taxon>Ecdysozoa</taxon>
        <taxon>Arthropoda</taxon>
        <taxon>Hexapoda</taxon>
        <taxon>Insecta</taxon>
        <taxon>Pterygota</taxon>
        <taxon>Neoptera</taxon>
        <taxon>Polyneoptera</taxon>
        <taxon>Phasmatodea</taxon>
        <taxon>Timematodea</taxon>
        <taxon>Timematoidea</taxon>
        <taxon>Timematidae</taxon>
        <taxon>Timema</taxon>
    </lineage>
</organism>
<evidence type="ECO:0000256" key="3">
    <source>
        <dbReference type="ARBA" id="ARBA00023136"/>
    </source>
</evidence>
<evidence type="ECO:0000313" key="5">
    <source>
        <dbReference type="EMBL" id="CAD7439257.1"/>
    </source>
</evidence>